<evidence type="ECO:0000313" key="2">
    <source>
        <dbReference type="EMBL" id="MDG3495826.1"/>
    </source>
</evidence>
<proteinExistence type="predicted"/>
<dbReference type="InterPro" id="IPR011528">
    <property type="entry name" value="NERD"/>
</dbReference>
<gene>
    <name evidence="2" type="ORF">FEV09_14845</name>
</gene>
<dbReference type="Proteomes" id="UP001152872">
    <property type="component" value="Unassembled WGS sequence"/>
</dbReference>
<protein>
    <submittedName>
        <fullName evidence="2">Nuclease-related domain-containing protein</fullName>
    </submittedName>
</protein>
<dbReference type="AlphaFoldDB" id="A0A9X4RIP0"/>
<reference evidence="2" key="1">
    <citation type="submission" date="2019-05" db="EMBL/GenBank/DDBJ databases">
        <title>Whole genome sequencing of Pseudanabaena catenata USMAC16.</title>
        <authorList>
            <person name="Khan Z."/>
            <person name="Omar W.M."/>
            <person name="Convey P."/>
            <person name="Merican F."/>
            <person name="Najimudin N."/>
        </authorList>
    </citation>
    <scope>NUCLEOTIDE SEQUENCE</scope>
    <source>
        <strain evidence="2">USMAC16</strain>
    </source>
</reference>
<evidence type="ECO:0000313" key="3">
    <source>
        <dbReference type="Proteomes" id="UP001152872"/>
    </source>
</evidence>
<dbReference type="PROSITE" id="PS50965">
    <property type="entry name" value="NERD"/>
    <property type="match status" value="1"/>
</dbReference>
<accession>A0A9X4RIP0</accession>
<dbReference type="RefSeq" id="WP_083888416.1">
    <property type="nucleotide sequence ID" value="NZ_VBTY01000127.1"/>
</dbReference>
<sequence>MPSLIPSLNSCVARMTLGEKCFAVRLEQKLDDDYLIWYDVPIGKKQLHPDFIVLHPLRGLLVLEVKDWKIDTILNATRANWTIADRHTNAPKQVKNPLEQARRYVLHAVQILERDAELVRAIARDYGKCIVPYGYGVVFPNITRSQLEKSGIEQVIESNLVICQDEMLEGIDQEEFRQRLRNMFPYQFDTPLSQQQINRIRWNIFPNLDDHLNDMIDSLPSDSSIPEKIFLNSSIDKILRKYAYIDLEVDLKEEIHRIGSASLILEQDFKVIESAQTSLESLREQGLHICGHNFRRFDYKYLITRFPTLDPWEIR</sequence>
<organism evidence="2 3">
    <name type="scientific">Pseudanabaena catenata USMAC16</name>
    <dbReference type="NCBI Taxonomy" id="1855837"/>
    <lineage>
        <taxon>Bacteria</taxon>
        <taxon>Bacillati</taxon>
        <taxon>Cyanobacteriota</taxon>
        <taxon>Cyanophyceae</taxon>
        <taxon>Pseudanabaenales</taxon>
        <taxon>Pseudanabaenaceae</taxon>
        <taxon>Pseudanabaena</taxon>
    </lineage>
</organism>
<comment type="caution">
    <text evidence="2">The sequence shown here is derived from an EMBL/GenBank/DDBJ whole genome shotgun (WGS) entry which is preliminary data.</text>
</comment>
<dbReference type="Pfam" id="PF08378">
    <property type="entry name" value="NERD"/>
    <property type="match status" value="1"/>
</dbReference>
<name>A0A9X4RIP0_9CYAN</name>
<evidence type="ECO:0000259" key="1">
    <source>
        <dbReference type="PROSITE" id="PS50965"/>
    </source>
</evidence>
<keyword evidence="3" id="KW-1185">Reference proteome</keyword>
<feature type="domain" description="NERD" evidence="1">
    <location>
        <begin position="14"/>
        <end position="131"/>
    </location>
</feature>
<dbReference type="EMBL" id="VBTY01000127">
    <property type="protein sequence ID" value="MDG3495826.1"/>
    <property type="molecule type" value="Genomic_DNA"/>
</dbReference>